<name>A0A2U1M0D0_ARTAN</name>
<sequence length="205" mass="23397">MTHYLRIAKTQKQTLVEKKKDGREFRELFLLSNKSIRKIRLPEAYGKVCRSSCGWLLTVGCDHAIQLINPLSREIINLPKVKKGIKKLLIVTNNPSSLKIPLVVVLQGSFGEMGFCRPGDKKWTTVGYTNLIGERKRLFVVIRHGIMMDAYFSKETYKTKRFLPCAYDLEDGRWSGVNDLGKKTLFVGHSSSFWIEDTIGVIKSN</sequence>
<dbReference type="PANTHER" id="PTHR44259:SF114">
    <property type="entry name" value="OS06G0707300 PROTEIN"/>
    <property type="match status" value="1"/>
</dbReference>
<dbReference type="PANTHER" id="PTHR44259">
    <property type="entry name" value="OS07G0183000 PROTEIN-RELATED"/>
    <property type="match status" value="1"/>
</dbReference>
<proteinExistence type="predicted"/>
<protein>
    <recommendedName>
        <fullName evidence="1">KIB1-4 beta-propeller domain-containing protein</fullName>
    </recommendedName>
</protein>
<evidence type="ECO:0000313" key="2">
    <source>
        <dbReference type="EMBL" id="PWA54718.1"/>
    </source>
</evidence>
<dbReference type="Pfam" id="PF03478">
    <property type="entry name" value="Beta-prop_KIB1-4"/>
    <property type="match status" value="1"/>
</dbReference>
<feature type="domain" description="KIB1-4 beta-propeller" evidence="1">
    <location>
        <begin position="29"/>
        <end position="145"/>
    </location>
</feature>
<dbReference type="EMBL" id="PKPP01006983">
    <property type="protein sequence ID" value="PWA54718.1"/>
    <property type="molecule type" value="Genomic_DNA"/>
</dbReference>
<organism evidence="2 3">
    <name type="scientific">Artemisia annua</name>
    <name type="common">Sweet wormwood</name>
    <dbReference type="NCBI Taxonomy" id="35608"/>
    <lineage>
        <taxon>Eukaryota</taxon>
        <taxon>Viridiplantae</taxon>
        <taxon>Streptophyta</taxon>
        <taxon>Embryophyta</taxon>
        <taxon>Tracheophyta</taxon>
        <taxon>Spermatophyta</taxon>
        <taxon>Magnoliopsida</taxon>
        <taxon>eudicotyledons</taxon>
        <taxon>Gunneridae</taxon>
        <taxon>Pentapetalae</taxon>
        <taxon>asterids</taxon>
        <taxon>campanulids</taxon>
        <taxon>Asterales</taxon>
        <taxon>Asteraceae</taxon>
        <taxon>Asteroideae</taxon>
        <taxon>Anthemideae</taxon>
        <taxon>Artemisiinae</taxon>
        <taxon>Artemisia</taxon>
    </lineage>
</organism>
<evidence type="ECO:0000313" key="3">
    <source>
        <dbReference type="Proteomes" id="UP000245207"/>
    </source>
</evidence>
<evidence type="ECO:0000259" key="1">
    <source>
        <dbReference type="Pfam" id="PF03478"/>
    </source>
</evidence>
<dbReference type="Proteomes" id="UP000245207">
    <property type="component" value="Unassembled WGS sequence"/>
</dbReference>
<reference evidence="2 3" key="1">
    <citation type="journal article" date="2018" name="Mol. Plant">
        <title>The genome of Artemisia annua provides insight into the evolution of Asteraceae family and artemisinin biosynthesis.</title>
        <authorList>
            <person name="Shen Q."/>
            <person name="Zhang L."/>
            <person name="Liao Z."/>
            <person name="Wang S."/>
            <person name="Yan T."/>
            <person name="Shi P."/>
            <person name="Liu M."/>
            <person name="Fu X."/>
            <person name="Pan Q."/>
            <person name="Wang Y."/>
            <person name="Lv Z."/>
            <person name="Lu X."/>
            <person name="Zhang F."/>
            <person name="Jiang W."/>
            <person name="Ma Y."/>
            <person name="Chen M."/>
            <person name="Hao X."/>
            <person name="Li L."/>
            <person name="Tang Y."/>
            <person name="Lv G."/>
            <person name="Zhou Y."/>
            <person name="Sun X."/>
            <person name="Brodelius P.E."/>
            <person name="Rose J.K.C."/>
            <person name="Tang K."/>
        </authorList>
    </citation>
    <scope>NUCLEOTIDE SEQUENCE [LARGE SCALE GENOMIC DNA]</scope>
    <source>
        <strain evidence="3">cv. Huhao1</strain>
        <tissue evidence="2">Leaf</tissue>
    </source>
</reference>
<keyword evidence="3" id="KW-1185">Reference proteome</keyword>
<dbReference type="OrthoDB" id="642536at2759"/>
<comment type="caution">
    <text evidence="2">The sequence shown here is derived from an EMBL/GenBank/DDBJ whole genome shotgun (WGS) entry which is preliminary data.</text>
</comment>
<gene>
    <name evidence="2" type="ORF">CTI12_AA433340</name>
</gene>
<dbReference type="AlphaFoldDB" id="A0A2U1M0D0"/>
<dbReference type="InterPro" id="IPR050942">
    <property type="entry name" value="F-box_BR-signaling"/>
</dbReference>
<accession>A0A2U1M0D0</accession>
<dbReference type="InterPro" id="IPR005174">
    <property type="entry name" value="KIB1-4_b-propeller"/>
</dbReference>